<proteinExistence type="predicted"/>
<evidence type="ECO:0000313" key="1">
    <source>
        <dbReference type="EMBL" id="MBK1871475.1"/>
    </source>
</evidence>
<dbReference type="Proteomes" id="UP000616151">
    <property type="component" value="Unassembled WGS sequence"/>
</dbReference>
<name>A0ACC5RFQ5_9HYPH</name>
<accession>A0ACC5RFQ5</accession>
<protein>
    <submittedName>
        <fullName evidence="1">AAA family ATPase</fullName>
    </submittedName>
</protein>
<sequence>MAVRPSAPGPAAPKRAGKADLTSAGERRQVTALCYDLVQSTDLMRRLDLEDYQDLMSAFHAAAAEAVTRNRGVVADTYGDGGMAIFASPTDPKDTASHAVEAGLALIEACQKRSLSGIRSSVPLEVRVGIATSMAIIAQAPGGQGSLTPEKVTGIAPALAARLQTVARPNSVVVSQLTRQLAGRAFSFRFLGKQTLKGFEPESAWQALRHKMQLDRFFAFGKLRARIVGRDREFAHGLACWERAASGQGNVLLIEGEAGIGKSRLLHELRKAARPTRRRLLLFQCAPGGVHETLHPLLQALTQNAGQAGRKVTTARVEALFRRQGITAREVTSLFSFLLGAEDADEAGLKGASPEAMREKVVQAAEQCLSQLAAEGPLLIAIEDAHWIDATSYMILAALARRVQKYPVLLIVTSRKFEPQARPGNGATSHIPLSALDRESTRIALEQSWPEAAQRLPQDLIEPIHDLTNGNPLFVEELSQWMSENQGAVETLTRGSTLARGEALENILTARLANLGPAQDIARYAAVAGRDVDYSLLCSILPDMDAVTILESLKALGDAGILLRNRIPGYPSYSFRHALIQETIYNSLLRKTRQVVHGRIFHIVTENRDLAPWIGSSSLADHAERAGLVEEAIDAYVDAGKESSAHSALAEAKQLLDRALALVEAAEEDHRDQLKLGVIAALCPVLTGIEGSKSPRASELYEEGVALAKRQPAKDQAKLFPVYWGWWFTAPDFAAQRERAQVALADLKNVEDAEVQLQARHCVWAIDFNLGHHEGCIGAVDTGMAIYEAGGGGQSFTLFGGHDAKVCGLGQRGLSLWLTGQGKRALDSVEQSLAWAEATTHLGSIAHAYDIAAMLQRYRRDFDALAAIIARMRRLTGAHDLPPLAAKATIFEGWRLGVVGDPVEGRDLMEQGLAIHARIETPEDLPVYSDMLAELLGRTGEIEAGLRQVAAAVAEGERSGHRYWLAELHHRKLRLLAQGGAPVSTLIDAAEEALRVALEQNALTLLIGVHDTIERLGISPELAARYRAHIERARKAVEPGSVLIVNPESLPDGR</sequence>
<dbReference type="EMBL" id="JAENHL010000008">
    <property type="protein sequence ID" value="MBK1871475.1"/>
    <property type="molecule type" value="Genomic_DNA"/>
</dbReference>
<keyword evidence="2" id="KW-1185">Reference proteome</keyword>
<evidence type="ECO:0000313" key="2">
    <source>
        <dbReference type="Proteomes" id="UP000616151"/>
    </source>
</evidence>
<reference evidence="1" key="1">
    <citation type="submission" date="2021-01" db="EMBL/GenBank/DDBJ databases">
        <authorList>
            <person name="Sun Q."/>
        </authorList>
    </citation>
    <scope>NUCLEOTIDE SEQUENCE</scope>
    <source>
        <strain evidence="1">YIM B02566</strain>
    </source>
</reference>
<gene>
    <name evidence="1" type="ORF">JHL16_34225</name>
</gene>
<comment type="caution">
    <text evidence="1">The sequence shown here is derived from an EMBL/GenBank/DDBJ whole genome shotgun (WGS) entry which is preliminary data.</text>
</comment>
<organism evidence="1 2">
    <name type="scientific">Taklimakanibacter albus</name>
    <dbReference type="NCBI Taxonomy" id="2800327"/>
    <lineage>
        <taxon>Bacteria</taxon>
        <taxon>Pseudomonadati</taxon>
        <taxon>Pseudomonadota</taxon>
        <taxon>Alphaproteobacteria</taxon>
        <taxon>Hyphomicrobiales</taxon>
        <taxon>Aestuariivirgaceae</taxon>
        <taxon>Taklimakanibacter</taxon>
    </lineage>
</organism>